<dbReference type="Pfam" id="PF20414">
    <property type="entry name" value="DUF6698"/>
    <property type="match status" value="1"/>
</dbReference>
<keyword evidence="2" id="KW-1185">Reference proteome</keyword>
<dbReference type="InParanoid" id="A0A0C3DL15"/>
<reference evidence="2" key="2">
    <citation type="submission" date="2015-01" db="EMBL/GenBank/DDBJ databases">
        <title>Evolutionary Origins and Diversification of the Mycorrhizal Mutualists.</title>
        <authorList>
            <consortium name="DOE Joint Genome Institute"/>
            <consortium name="Mycorrhizal Genomics Consortium"/>
            <person name="Kohler A."/>
            <person name="Kuo A."/>
            <person name="Nagy L.G."/>
            <person name="Floudas D."/>
            <person name="Copeland A."/>
            <person name="Barry K.W."/>
            <person name="Cichocki N."/>
            <person name="Veneault-Fourrey C."/>
            <person name="LaButti K."/>
            <person name="Lindquist E.A."/>
            <person name="Lipzen A."/>
            <person name="Lundell T."/>
            <person name="Morin E."/>
            <person name="Murat C."/>
            <person name="Riley R."/>
            <person name="Ohm R."/>
            <person name="Sun H."/>
            <person name="Tunlid A."/>
            <person name="Henrissat B."/>
            <person name="Grigoriev I.V."/>
            <person name="Hibbett D.S."/>
            <person name="Martin F."/>
        </authorList>
    </citation>
    <scope>NUCLEOTIDE SEQUENCE [LARGE SCALE GENOMIC DNA]</scope>
    <source>
        <strain evidence="2">Foug A</strain>
    </source>
</reference>
<sequence length="353" mass="39662">MSSDSPSQSAQKHANPSALELGPCKKLYDPLVHHGHHFGCAICSFCSVHTLHTNGIESMAEELDLGSLSATYICNFFGMAINLWHELKVFCELLRMVPGLEAHLMTSEDEAVHIADLIQKGINGARANDTKGMKSAIVDWITPKGQLLNPHIPRNAKAGRGFNHERTSALLCPAGLDWNNVEYLMNGQIQVVGDQWPIFLYLDYAYDPEDPWNGLLQSSLLAFKHVFTSPSSMEQEPKATRSGNVRLHGMQSITKASITYVAMQVHFALTSTQVFSCTDLITDSKHFYNSITELLDETDEKDEVDQLLMWWNRQIFNLYMDSECMPMKDSALAWIRQKHKEIKERTTSISVGT</sequence>
<gene>
    <name evidence="1" type="ORF">SCLCIDRAFT_122130</name>
</gene>
<dbReference type="HOGENOM" id="CLU_035918_3_0_1"/>
<dbReference type="Proteomes" id="UP000053989">
    <property type="component" value="Unassembled WGS sequence"/>
</dbReference>
<dbReference type="OrthoDB" id="3259047at2759"/>
<protein>
    <submittedName>
        <fullName evidence="1">Uncharacterized protein</fullName>
    </submittedName>
</protein>
<name>A0A0C3DL15_9AGAM</name>
<organism evidence="1 2">
    <name type="scientific">Scleroderma citrinum Foug A</name>
    <dbReference type="NCBI Taxonomy" id="1036808"/>
    <lineage>
        <taxon>Eukaryota</taxon>
        <taxon>Fungi</taxon>
        <taxon>Dikarya</taxon>
        <taxon>Basidiomycota</taxon>
        <taxon>Agaricomycotina</taxon>
        <taxon>Agaricomycetes</taxon>
        <taxon>Agaricomycetidae</taxon>
        <taxon>Boletales</taxon>
        <taxon>Sclerodermatineae</taxon>
        <taxon>Sclerodermataceae</taxon>
        <taxon>Scleroderma</taxon>
    </lineage>
</organism>
<dbReference type="EMBL" id="KN822052">
    <property type="protein sequence ID" value="KIM61385.1"/>
    <property type="molecule type" value="Genomic_DNA"/>
</dbReference>
<accession>A0A0C3DL15</accession>
<dbReference type="AlphaFoldDB" id="A0A0C3DL15"/>
<evidence type="ECO:0000313" key="1">
    <source>
        <dbReference type="EMBL" id="KIM61385.1"/>
    </source>
</evidence>
<proteinExistence type="predicted"/>
<dbReference type="InterPro" id="IPR046521">
    <property type="entry name" value="DUF6698"/>
</dbReference>
<reference evidence="1 2" key="1">
    <citation type="submission" date="2014-04" db="EMBL/GenBank/DDBJ databases">
        <authorList>
            <consortium name="DOE Joint Genome Institute"/>
            <person name="Kuo A."/>
            <person name="Kohler A."/>
            <person name="Nagy L.G."/>
            <person name="Floudas D."/>
            <person name="Copeland A."/>
            <person name="Barry K.W."/>
            <person name="Cichocki N."/>
            <person name="Veneault-Fourrey C."/>
            <person name="LaButti K."/>
            <person name="Lindquist E.A."/>
            <person name="Lipzen A."/>
            <person name="Lundell T."/>
            <person name="Morin E."/>
            <person name="Murat C."/>
            <person name="Sun H."/>
            <person name="Tunlid A."/>
            <person name="Henrissat B."/>
            <person name="Grigoriev I.V."/>
            <person name="Hibbett D.S."/>
            <person name="Martin F."/>
            <person name="Nordberg H.P."/>
            <person name="Cantor M.N."/>
            <person name="Hua S.X."/>
        </authorList>
    </citation>
    <scope>NUCLEOTIDE SEQUENCE [LARGE SCALE GENOMIC DNA]</scope>
    <source>
        <strain evidence="1 2">Foug A</strain>
    </source>
</reference>
<dbReference type="STRING" id="1036808.A0A0C3DL15"/>
<evidence type="ECO:0000313" key="2">
    <source>
        <dbReference type="Proteomes" id="UP000053989"/>
    </source>
</evidence>